<evidence type="ECO:0000256" key="6">
    <source>
        <dbReference type="SAM" id="Phobius"/>
    </source>
</evidence>
<dbReference type="InterPro" id="IPR013151">
    <property type="entry name" value="Immunoglobulin_dom"/>
</dbReference>
<dbReference type="PANTHER" id="PTHR11640">
    <property type="entry name" value="NEPHRIN"/>
    <property type="match status" value="1"/>
</dbReference>
<feature type="transmembrane region" description="Helical" evidence="6">
    <location>
        <begin position="218"/>
        <end position="241"/>
    </location>
</feature>
<protein>
    <submittedName>
        <fullName evidence="9">Hemicentin-1-like</fullName>
    </submittedName>
</protein>
<keyword evidence="5" id="KW-0393">Immunoglobulin domain</keyword>
<keyword evidence="2 6" id="KW-0472">Membrane</keyword>
<dbReference type="SMART" id="SM00408">
    <property type="entry name" value="IGc2"/>
    <property type="match status" value="1"/>
</dbReference>
<evidence type="ECO:0000256" key="1">
    <source>
        <dbReference type="ARBA" id="ARBA00004479"/>
    </source>
</evidence>
<keyword evidence="6" id="KW-0812">Transmembrane</keyword>
<dbReference type="InterPro" id="IPR013783">
    <property type="entry name" value="Ig-like_fold"/>
</dbReference>
<dbReference type="SMART" id="SM00409">
    <property type="entry name" value="IG"/>
    <property type="match status" value="2"/>
</dbReference>
<feature type="domain" description="Ig-like" evidence="7">
    <location>
        <begin position="6"/>
        <end position="125"/>
    </location>
</feature>
<evidence type="ECO:0000256" key="5">
    <source>
        <dbReference type="ARBA" id="ARBA00023319"/>
    </source>
</evidence>
<dbReference type="InterPro" id="IPR003598">
    <property type="entry name" value="Ig_sub2"/>
</dbReference>
<sequence length="269" mass="29294">MVILPPSVLFMAFFTEGNLLGNVTVHVNDTVNLTCTAKNVKPAPDFLFYKYRPAHNTTEQITENIYPAVVSPASSAADELLLIVSKSLSIVALTTDDDESQIICQAVHAGLQIGDPAGRTSTQLSVEFKPIVKSNWPAKLEYVSGTSVTILCYARGNPAPEFTWMKDNRTFQNGAVLSISEIEESDQGRYTCVAFNKYGLDRSDDVPVIVIDTVNAGLILAMVIVAIVVMVVVVATAFLVAKNRVCFKQKDKMTVTAPPLKRFKCLCLG</sequence>
<evidence type="ECO:0000256" key="2">
    <source>
        <dbReference type="ARBA" id="ARBA00023136"/>
    </source>
</evidence>
<dbReference type="Gene3D" id="2.60.40.10">
    <property type="entry name" value="Immunoglobulins"/>
    <property type="match status" value="2"/>
</dbReference>
<dbReference type="GeneID" id="106808151"/>
<dbReference type="InterPro" id="IPR051275">
    <property type="entry name" value="Cell_adhesion_signaling"/>
</dbReference>
<dbReference type="PANTHER" id="PTHR11640:SF31">
    <property type="entry name" value="IRREGULAR CHIASM C-ROUGHEST PROTEIN-RELATED"/>
    <property type="match status" value="1"/>
</dbReference>
<proteinExistence type="predicted"/>
<evidence type="ECO:0000259" key="7">
    <source>
        <dbReference type="PROSITE" id="PS50835"/>
    </source>
</evidence>
<dbReference type="Proteomes" id="UP000695022">
    <property type="component" value="Unplaced"/>
</dbReference>
<dbReference type="PROSITE" id="PS50835">
    <property type="entry name" value="IG_LIKE"/>
    <property type="match status" value="2"/>
</dbReference>
<keyword evidence="8" id="KW-1185">Reference proteome</keyword>
<evidence type="ECO:0000256" key="3">
    <source>
        <dbReference type="ARBA" id="ARBA00023157"/>
    </source>
</evidence>
<comment type="subcellular location">
    <subcellularLocation>
        <location evidence="1">Membrane</location>
        <topology evidence="1">Single-pass type I membrane protein</topology>
    </subcellularLocation>
</comment>
<evidence type="ECO:0000256" key="4">
    <source>
        <dbReference type="ARBA" id="ARBA00023180"/>
    </source>
</evidence>
<evidence type="ECO:0000313" key="8">
    <source>
        <dbReference type="Proteomes" id="UP000695022"/>
    </source>
</evidence>
<dbReference type="InterPro" id="IPR003599">
    <property type="entry name" value="Ig_sub"/>
</dbReference>
<dbReference type="RefSeq" id="XP_014666219.1">
    <property type="nucleotide sequence ID" value="XM_014810733.1"/>
</dbReference>
<keyword evidence="4" id="KW-0325">Glycoprotein</keyword>
<keyword evidence="3" id="KW-1015">Disulfide bond</keyword>
<dbReference type="SUPFAM" id="SSF48726">
    <property type="entry name" value="Immunoglobulin"/>
    <property type="match status" value="2"/>
</dbReference>
<reference evidence="9" key="1">
    <citation type="submission" date="2025-08" db="UniProtKB">
        <authorList>
            <consortium name="RefSeq"/>
        </authorList>
    </citation>
    <scope>IDENTIFICATION</scope>
</reference>
<evidence type="ECO:0000313" key="9">
    <source>
        <dbReference type="RefSeq" id="XP_014666219.1"/>
    </source>
</evidence>
<keyword evidence="6" id="KW-1133">Transmembrane helix</keyword>
<dbReference type="Pfam" id="PF00047">
    <property type="entry name" value="ig"/>
    <property type="match status" value="1"/>
</dbReference>
<organism evidence="8 9">
    <name type="scientific">Priapulus caudatus</name>
    <name type="common">Priapulid worm</name>
    <dbReference type="NCBI Taxonomy" id="37621"/>
    <lineage>
        <taxon>Eukaryota</taxon>
        <taxon>Metazoa</taxon>
        <taxon>Ecdysozoa</taxon>
        <taxon>Scalidophora</taxon>
        <taxon>Priapulida</taxon>
        <taxon>Priapulimorpha</taxon>
        <taxon>Priapulimorphida</taxon>
        <taxon>Priapulidae</taxon>
        <taxon>Priapulus</taxon>
    </lineage>
</organism>
<dbReference type="InterPro" id="IPR007110">
    <property type="entry name" value="Ig-like_dom"/>
</dbReference>
<accession>A0ABM1E1Z8</accession>
<dbReference type="Pfam" id="PF13927">
    <property type="entry name" value="Ig_3"/>
    <property type="match status" value="1"/>
</dbReference>
<name>A0ABM1E1Z8_PRICU</name>
<feature type="domain" description="Ig-like" evidence="7">
    <location>
        <begin position="130"/>
        <end position="207"/>
    </location>
</feature>
<gene>
    <name evidence="9" type="primary">LOC106808151</name>
</gene>
<dbReference type="InterPro" id="IPR036179">
    <property type="entry name" value="Ig-like_dom_sf"/>
</dbReference>